<accession>A0A1C0X0U8</accession>
<dbReference type="Proteomes" id="UP000231846">
    <property type="component" value="Unassembled WGS sequence"/>
</dbReference>
<comment type="subcellular location">
    <subcellularLocation>
        <location evidence="1">Cell membrane</location>
        <topology evidence="1">Multi-pass membrane protein</topology>
    </subcellularLocation>
</comment>
<feature type="transmembrane region" description="Helical" evidence="6">
    <location>
        <begin position="160"/>
        <end position="181"/>
    </location>
</feature>
<dbReference type="InterPro" id="IPR050833">
    <property type="entry name" value="Poly_Biosynth_Transport"/>
</dbReference>
<reference evidence="7 8" key="1">
    <citation type="journal article" date="2017" name="MBio">
        <title>Gut Symbiont Bacteroides fragilis Secretes a Eukaryotic-Like Ubiquitin Protein That Mediates Intraspecies Antagonism.</title>
        <authorList>
            <person name="Chatzidaki-Livanis M."/>
            <person name="Coyne M.J."/>
            <person name="Roelofs K.G."/>
            <person name="Gentyala R.R."/>
            <person name="Caldwell J.M."/>
            <person name="Comstock L.E."/>
        </authorList>
    </citation>
    <scope>NUCLEOTIDE SEQUENCE [LARGE SCALE GENOMIC DNA]</scope>
    <source>
        <strain evidence="7 8">12905</strain>
    </source>
</reference>
<feature type="transmembrane region" description="Helical" evidence="6">
    <location>
        <begin position="437"/>
        <end position="458"/>
    </location>
</feature>
<keyword evidence="3 6" id="KW-0812">Transmembrane</keyword>
<feature type="transmembrane region" description="Helical" evidence="6">
    <location>
        <begin position="44"/>
        <end position="64"/>
    </location>
</feature>
<feature type="transmembrane region" description="Helical" evidence="6">
    <location>
        <begin position="470"/>
        <end position="494"/>
    </location>
</feature>
<gene>
    <name evidence="7" type="ORF">CQW34_03846</name>
</gene>
<evidence type="ECO:0000256" key="6">
    <source>
        <dbReference type="SAM" id="Phobius"/>
    </source>
</evidence>
<dbReference type="EMBL" id="PDCW01000039">
    <property type="protein sequence ID" value="PJY71449.1"/>
    <property type="molecule type" value="Genomic_DNA"/>
</dbReference>
<evidence type="ECO:0008006" key="9">
    <source>
        <dbReference type="Google" id="ProtNLM"/>
    </source>
</evidence>
<feature type="transmembrane region" description="Helical" evidence="6">
    <location>
        <begin position="314"/>
        <end position="334"/>
    </location>
</feature>
<feature type="transmembrane region" description="Helical" evidence="6">
    <location>
        <begin position="15"/>
        <end position="32"/>
    </location>
</feature>
<comment type="caution">
    <text evidence="7">The sequence shown here is derived from an EMBL/GenBank/DDBJ whole genome shotgun (WGS) entry which is preliminary data.</text>
</comment>
<sequence length="512" mass="57401">MPGPSSNKTIAKNTVFLYFRMMFTMIVSLYTSRVILQTLGIGNYGIYQSVGGIVGFLSFINSALSTGSSRFLTYELGTGDLEKLKRTFSTTMTIHVVIAFGVVIIGETLGIWFLYNKLVIPMDRMEAAVYVFHISILTAVFTLTQVPYNASIIAHEKMSVFAYMSVLEVSAKLGIVYLLSIGDYDKLKLYASLLFIVQVGIICIYRFYCSRHFKETIYHFVFDKAIFKEIAGFSGWSLFASGSIALNSQGILILLNMFFEPAVVAARAISIQVNMAAGQLVDNFRTAANPQIVKRLATGDLMGSKQLLLVSTKYSYYLMFIICFPVCLLAYPLLKIWLGIVPDYTVIFLQLIVIQSLFQVFDTSFYTALYAKGQLKENALISPTLGLISFPIVYFLFKAGYSPVALSWVSLLTYATLGLVIKPILVVKIAGYYWKDIWGVFKPCLLVTAVALPIPIFLYNVMDVTNIMHFFFIGIVTVIIILLSIYWIGVDVLTKQKVWSYIKRKLTSQKAV</sequence>
<feature type="transmembrane region" description="Helical" evidence="6">
    <location>
        <begin position="127"/>
        <end position="148"/>
    </location>
</feature>
<evidence type="ECO:0000256" key="4">
    <source>
        <dbReference type="ARBA" id="ARBA00022989"/>
    </source>
</evidence>
<proteinExistence type="predicted"/>
<evidence type="ECO:0000256" key="1">
    <source>
        <dbReference type="ARBA" id="ARBA00004651"/>
    </source>
</evidence>
<feature type="transmembrane region" description="Helical" evidence="6">
    <location>
        <begin position="403"/>
        <end position="425"/>
    </location>
</feature>
<dbReference type="RefSeq" id="WP_032568559.1">
    <property type="nucleotide sequence ID" value="NZ_CP114371.1"/>
</dbReference>
<evidence type="ECO:0000256" key="5">
    <source>
        <dbReference type="ARBA" id="ARBA00023136"/>
    </source>
</evidence>
<dbReference type="PANTHER" id="PTHR30250:SF26">
    <property type="entry name" value="PSMA PROTEIN"/>
    <property type="match status" value="1"/>
</dbReference>
<keyword evidence="4 6" id="KW-1133">Transmembrane helix</keyword>
<dbReference type="PANTHER" id="PTHR30250">
    <property type="entry name" value="PST FAMILY PREDICTED COLANIC ACID TRANSPORTER"/>
    <property type="match status" value="1"/>
</dbReference>
<evidence type="ECO:0000256" key="2">
    <source>
        <dbReference type="ARBA" id="ARBA00022475"/>
    </source>
</evidence>
<feature type="transmembrane region" description="Helical" evidence="6">
    <location>
        <begin position="187"/>
        <end position="208"/>
    </location>
</feature>
<feature type="transmembrane region" description="Helical" evidence="6">
    <location>
        <begin position="379"/>
        <end position="397"/>
    </location>
</feature>
<evidence type="ECO:0000313" key="7">
    <source>
        <dbReference type="EMBL" id="PJY71449.1"/>
    </source>
</evidence>
<keyword evidence="5 6" id="KW-0472">Membrane</keyword>
<name>A0A1C0X0U8_BACFG</name>
<evidence type="ECO:0000313" key="8">
    <source>
        <dbReference type="Proteomes" id="UP000231846"/>
    </source>
</evidence>
<evidence type="ECO:0000256" key="3">
    <source>
        <dbReference type="ARBA" id="ARBA00022692"/>
    </source>
</evidence>
<feature type="transmembrane region" description="Helical" evidence="6">
    <location>
        <begin position="93"/>
        <end position="115"/>
    </location>
</feature>
<keyword evidence="2" id="KW-1003">Cell membrane</keyword>
<dbReference type="GO" id="GO:0005886">
    <property type="term" value="C:plasma membrane"/>
    <property type="evidence" value="ECO:0007669"/>
    <property type="project" value="UniProtKB-SubCell"/>
</dbReference>
<dbReference type="AlphaFoldDB" id="A0A1C0X0U8"/>
<organism evidence="7 8">
    <name type="scientific">Bacteroides fragilis</name>
    <dbReference type="NCBI Taxonomy" id="817"/>
    <lineage>
        <taxon>Bacteria</taxon>
        <taxon>Pseudomonadati</taxon>
        <taxon>Bacteroidota</taxon>
        <taxon>Bacteroidia</taxon>
        <taxon>Bacteroidales</taxon>
        <taxon>Bacteroidaceae</taxon>
        <taxon>Bacteroides</taxon>
    </lineage>
</organism>
<protein>
    <recommendedName>
        <fullName evidence="9">Polysaccharide biosynthesis protein</fullName>
    </recommendedName>
</protein>
<feature type="transmembrane region" description="Helical" evidence="6">
    <location>
        <begin position="346"/>
        <end position="367"/>
    </location>
</feature>